<name>A0ACB9AY47_ARCLA</name>
<comment type="caution">
    <text evidence="1">The sequence shown here is derived from an EMBL/GenBank/DDBJ whole genome shotgun (WGS) entry which is preliminary data.</text>
</comment>
<accession>A0ACB9AY47</accession>
<organism evidence="1 2">
    <name type="scientific">Arctium lappa</name>
    <name type="common">Greater burdock</name>
    <name type="synonym">Lappa major</name>
    <dbReference type="NCBI Taxonomy" id="4217"/>
    <lineage>
        <taxon>Eukaryota</taxon>
        <taxon>Viridiplantae</taxon>
        <taxon>Streptophyta</taxon>
        <taxon>Embryophyta</taxon>
        <taxon>Tracheophyta</taxon>
        <taxon>Spermatophyta</taxon>
        <taxon>Magnoliopsida</taxon>
        <taxon>eudicotyledons</taxon>
        <taxon>Gunneridae</taxon>
        <taxon>Pentapetalae</taxon>
        <taxon>asterids</taxon>
        <taxon>campanulids</taxon>
        <taxon>Asterales</taxon>
        <taxon>Asteraceae</taxon>
        <taxon>Carduoideae</taxon>
        <taxon>Cardueae</taxon>
        <taxon>Arctiinae</taxon>
        <taxon>Arctium</taxon>
    </lineage>
</organism>
<sequence length="81" mass="9237">MISKLLEGITFLVLVVYQSTPLWFAFCFGSVKCSWDGEMELSEREARERGGKVKQGTLAGRLKLKPKLFGLARQREPELFN</sequence>
<reference evidence="2" key="1">
    <citation type="journal article" date="2022" name="Mol. Ecol. Resour.">
        <title>The genomes of chicory, endive, great burdock and yacon provide insights into Asteraceae palaeo-polyploidization history and plant inulin production.</title>
        <authorList>
            <person name="Fan W."/>
            <person name="Wang S."/>
            <person name="Wang H."/>
            <person name="Wang A."/>
            <person name="Jiang F."/>
            <person name="Liu H."/>
            <person name="Zhao H."/>
            <person name="Xu D."/>
            <person name="Zhang Y."/>
        </authorList>
    </citation>
    <scope>NUCLEOTIDE SEQUENCE [LARGE SCALE GENOMIC DNA]</scope>
    <source>
        <strain evidence="2">cv. Niubang</strain>
    </source>
</reference>
<dbReference type="EMBL" id="CM042053">
    <property type="protein sequence ID" value="KAI3715009.1"/>
    <property type="molecule type" value="Genomic_DNA"/>
</dbReference>
<keyword evidence="2" id="KW-1185">Reference proteome</keyword>
<dbReference type="Proteomes" id="UP001055879">
    <property type="component" value="Linkage Group LG07"/>
</dbReference>
<gene>
    <name evidence="1" type="ORF">L6452_21972</name>
</gene>
<evidence type="ECO:0000313" key="2">
    <source>
        <dbReference type="Proteomes" id="UP001055879"/>
    </source>
</evidence>
<protein>
    <submittedName>
        <fullName evidence="1">Uncharacterized protein</fullName>
    </submittedName>
</protein>
<reference evidence="1 2" key="2">
    <citation type="journal article" date="2022" name="Mol. Ecol. Resour.">
        <title>The genomes of chicory, endive, great burdock and yacon provide insights into Asteraceae paleo-polyploidization history and plant inulin production.</title>
        <authorList>
            <person name="Fan W."/>
            <person name="Wang S."/>
            <person name="Wang H."/>
            <person name="Wang A."/>
            <person name="Jiang F."/>
            <person name="Liu H."/>
            <person name="Zhao H."/>
            <person name="Xu D."/>
            <person name="Zhang Y."/>
        </authorList>
    </citation>
    <scope>NUCLEOTIDE SEQUENCE [LARGE SCALE GENOMIC DNA]</scope>
    <source>
        <strain evidence="2">cv. Niubang</strain>
    </source>
</reference>
<evidence type="ECO:0000313" key="1">
    <source>
        <dbReference type="EMBL" id="KAI3715009.1"/>
    </source>
</evidence>
<proteinExistence type="predicted"/>